<dbReference type="AlphaFoldDB" id="A0A859FD59"/>
<evidence type="ECO:0000256" key="5">
    <source>
        <dbReference type="RuleBase" id="RU362075"/>
    </source>
</evidence>
<evidence type="ECO:0000313" key="7">
    <source>
        <dbReference type="EMBL" id="QKS71007.1"/>
    </source>
</evidence>
<keyword evidence="2 5" id="KW-0125">Carotenoid biosynthesis</keyword>
<evidence type="ECO:0000256" key="2">
    <source>
        <dbReference type="ARBA" id="ARBA00022746"/>
    </source>
</evidence>
<evidence type="ECO:0000256" key="3">
    <source>
        <dbReference type="ARBA" id="ARBA00023002"/>
    </source>
</evidence>
<dbReference type="SUPFAM" id="SSF51905">
    <property type="entry name" value="FAD/NAD(P)-binding domain"/>
    <property type="match status" value="1"/>
</dbReference>
<dbReference type="Gene3D" id="3.50.50.60">
    <property type="entry name" value="FAD/NAD(P)-binding domain"/>
    <property type="match status" value="2"/>
</dbReference>
<reference evidence="8" key="1">
    <citation type="submission" date="2019-07" db="EMBL/GenBank/DDBJ databases">
        <title>Bacillus alkalisoli sp. nov. isolated from saline soil.</title>
        <authorList>
            <person name="Sun J.-Q."/>
            <person name="Xu L."/>
        </authorList>
    </citation>
    <scope>NUCLEOTIDE SEQUENCE [LARGE SCALE GENOMIC DNA]</scope>
    <source>
        <strain evidence="8">M4U3P1</strain>
    </source>
</reference>
<feature type="domain" description="Amine oxidase" evidence="6">
    <location>
        <begin position="11"/>
        <end position="462"/>
    </location>
</feature>
<dbReference type="Pfam" id="PF01593">
    <property type="entry name" value="Amino_oxidase"/>
    <property type="match status" value="1"/>
</dbReference>
<proteinExistence type="inferred from homology"/>
<dbReference type="InterPro" id="IPR002937">
    <property type="entry name" value="Amino_oxidase"/>
</dbReference>
<organism evidence="7 8">
    <name type="scientific">Paenalkalicoccus suaedae</name>
    <dbReference type="NCBI Taxonomy" id="2592382"/>
    <lineage>
        <taxon>Bacteria</taxon>
        <taxon>Bacillati</taxon>
        <taxon>Bacillota</taxon>
        <taxon>Bacilli</taxon>
        <taxon>Bacillales</taxon>
        <taxon>Bacillaceae</taxon>
        <taxon>Paenalkalicoccus</taxon>
    </lineage>
</organism>
<evidence type="ECO:0000313" key="8">
    <source>
        <dbReference type="Proteomes" id="UP000318138"/>
    </source>
</evidence>
<protein>
    <submittedName>
        <fullName evidence="7">Phytoene desaturase</fullName>
    </submittedName>
</protein>
<dbReference type="InterPro" id="IPR036188">
    <property type="entry name" value="FAD/NAD-bd_sf"/>
</dbReference>
<gene>
    <name evidence="7" type="primary">crtI</name>
    <name evidence="7" type="ORF">FLK61_30280</name>
</gene>
<comment type="similarity">
    <text evidence="4">Belongs to the carotenoid/retinoid oxidoreductase family. CrtN subfamily.</text>
</comment>
<dbReference type="RefSeq" id="WP_176009044.1">
    <property type="nucleotide sequence ID" value="NZ_CP041372.2"/>
</dbReference>
<dbReference type="Proteomes" id="UP000318138">
    <property type="component" value="Chromosome"/>
</dbReference>
<dbReference type="GO" id="GO:0016117">
    <property type="term" value="P:carotenoid biosynthetic process"/>
    <property type="evidence" value="ECO:0007669"/>
    <property type="project" value="UniProtKB-KW"/>
</dbReference>
<sequence>MKTAIIGGGIGGLVTALYEVLDGNDVTIFEQRDKLGGRLSYHQQGAYKVDEGPTIVLLPEMITSILEQIGITEDDIQFERIDPVYPLHYKDGMTFLKWSNKEKQMEEMTRLFPQDVEAYKQYIKDMNDRFTVGKPAFLDRAFIDKKTFWTKSNVKTLVKLKAYQTVRQQVKKYFESERLQESFALQTLYIGGAPEQTPAIYSLVSFSEHEHGVWYVKGGYARLAEVLAEAVEKHGITVHLNTKVDELVVDEQEAVGVRIENTLYSFDRFVLNGDFPNMEGLVRKQKKRAYNPSSGCLLMYMGLNEPLATEHVHQFYMGDRLDEHMKQLFDEQRVPTDPSFYVFNPSLIDSTLAPKGHGVAYVLVPVPSASKVTKEQLYQLGEEMMERLEQRVDPAIRSKIVWKHVRTPHDQQLEGLFDGGSFGIAPTLFQSGVFRPQIKPFSLQNVYAVGASVHPGGGIPIVMQGAKLLADLLQEEKVAQKATK</sequence>
<evidence type="ECO:0000259" key="6">
    <source>
        <dbReference type="Pfam" id="PF01593"/>
    </source>
</evidence>
<dbReference type="InterPro" id="IPR014105">
    <property type="entry name" value="Carotenoid/retinoid_OxRdtase"/>
</dbReference>
<name>A0A859FD59_9BACI</name>
<evidence type="ECO:0000256" key="4">
    <source>
        <dbReference type="ARBA" id="ARBA00038322"/>
    </source>
</evidence>
<accession>A0A859FD59</accession>
<keyword evidence="8" id="KW-1185">Reference proteome</keyword>
<dbReference type="EMBL" id="CP041372">
    <property type="protein sequence ID" value="QKS71007.1"/>
    <property type="molecule type" value="Genomic_DNA"/>
</dbReference>
<dbReference type="PANTHER" id="PTHR43734">
    <property type="entry name" value="PHYTOENE DESATURASE"/>
    <property type="match status" value="1"/>
</dbReference>
<dbReference type="NCBIfam" id="TIGR02734">
    <property type="entry name" value="crtI_fam"/>
    <property type="match status" value="1"/>
</dbReference>
<evidence type="ECO:0000256" key="1">
    <source>
        <dbReference type="ARBA" id="ARBA00004829"/>
    </source>
</evidence>
<dbReference type="GO" id="GO:0016491">
    <property type="term" value="F:oxidoreductase activity"/>
    <property type="evidence" value="ECO:0007669"/>
    <property type="project" value="UniProtKB-KW"/>
</dbReference>
<dbReference type="KEGG" id="psua:FLK61_30280"/>
<keyword evidence="3 5" id="KW-0560">Oxidoreductase</keyword>
<dbReference type="PANTHER" id="PTHR43734:SF1">
    <property type="entry name" value="PHYTOENE DESATURASE"/>
    <property type="match status" value="1"/>
</dbReference>
<comment type="pathway">
    <text evidence="1 5">Carotenoid biosynthesis.</text>
</comment>